<name>A0A1M5UVP9_9VIBR</name>
<dbReference type="Proteomes" id="UP000184608">
    <property type="component" value="Unassembled WGS sequence"/>
</dbReference>
<feature type="region of interest" description="Disordered" evidence="1">
    <location>
        <begin position="179"/>
        <end position="237"/>
    </location>
</feature>
<evidence type="ECO:0008006" key="4">
    <source>
        <dbReference type="Google" id="ProtNLM"/>
    </source>
</evidence>
<feature type="compositionally biased region" description="Low complexity" evidence="1">
    <location>
        <begin position="222"/>
        <end position="237"/>
    </location>
</feature>
<dbReference type="RefSeq" id="WP_073601985.1">
    <property type="nucleotide sequence ID" value="NZ_FQXZ01000004.1"/>
</dbReference>
<protein>
    <recommendedName>
        <fullName evidence="4">Lipoprotein</fullName>
    </recommendedName>
</protein>
<keyword evidence="3" id="KW-1185">Reference proteome</keyword>
<accession>A0A1M5UVP9</accession>
<dbReference type="STRING" id="1216006.VA7868_00190"/>
<dbReference type="PROSITE" id="PS51257">
    <property type="entry name" value="PROKAR_LIPOPROTEIN"/>
    <property type="match status" value="1"/>
</dbReference>
<sequence length="237" mass="26565">MKRETIALVSGAVLLTGCGEEPPKVVYRDPTPEQIQAAVDQALLKLNKEQEELKSFVSEIKKTNPDIVDARYDYDANGEKVIKIAMEDRNHSSGLVEYALPIATGALAGYAGARLAQKLHSYTRRGGNGYGDCDLEDLLTNDIDCRRYSRPSFFNTYPSYRYSSWNRYQTVARKERKVYSAKTTRKTAAERANQIKSKSKSHYSKSTLSQSRQAFSTKRSSSRSSSMSWGSSRSWGG</sequence>
<dbReference type="OrthoDB" id="9825897at2"/>
<dbReference type="EMBL" id="FQXZ01000004">
    <property type="protein sequence ID" value="SHH67097.1"/>
    <property type="molecule type" value="Genomic_DNA"/>
</dbReference>
<evidence type="ECO:0000313" key="3">
    <source>
        <dbReference type="Proteomes" id="UP000184608"/>
    </source>
</evidence>
<reference evidence="2 3" key="1">
    <citation type="submission" date="2016-11" db="EMBL/GenBank/DDBJ databases">
        <authorList>
            <person name="Jaros S."/>
            <person name="Januszkiewicz K."/>
            <person name="Wedrychowicz H."/>
        </authorList>
    </citation>
    <scope>NUCLEOTIDE SEQUENCE [LARGE SCALE GENOMIC DNA]</scope>
    <source>
        <strain evidence="2 3">CECT 7868</strain>
    </source>
</reference>
<organism evidence="2 3">
    <name type="scientific">Vibrio aerogenes CECT 7868</name>
    <dbReference type="NCBI Taxonomy" id="1216006"/>
    <lineage>
        <taxon>Bacteria</taxon>
        <taxon>Pseudomonadati</taxon>
        <taxon>Pseudomonadota</taxon>
        <taxon>Gammaproteobacteria</taxon>
        <taxon>Vibrionales</taxon>
        <taxon>Vibrionaceae</taxon>
        <taxon>Vibrio</taxon>
    </lineage>
</organism>
<evidence type="ECO:0000256" key="1">
    <source>
        <dbReference type="SAM" id="MobiDB-lite"/>
    </source>
</evidence>
<gene>
    <name evidence="2" type="ORF">VA7868_00190</name>
</gene>
<proteinExistence type="predicted"/>
<dbReference type="AlphaFoldDB" id="A0A1M5UVP9"/>
<evidence type="ECO:0000313" key="2">
    <source>
        <dbReference type="EMBL" id="SHH67097.1"/>
    </source>
</evidence>